<dbReference type="InterPro" id="IPR001870">
    <property type="entry name" value="B30.2/SPRY"/>
</dbReference>
<sequence length="715" mass="80328">MFQGSEASLSSVQRDFDAIKALAEAEKPKHNTKVTKLKTKPSEAKVVEAEEGEKDHPSEDCAGYHRQLESTVCLMREMLSLQEVEMVELKELVLSHQAPSESTQHLRDQLSQMKNELKASVLELRGEVQELQQDREVLRRELGAVREELHLRDRTVQSLREQLQSLKSTCKHQAQTPDSQPSTSTLTETNPVQIQPIPTSTPTLTETSPAAQSQKVLTATPQPSTERDVTPAPSATEAHTAKEATATPPKATPTEAITSKQSPKSKNKTNNYRDAEIVILIDSNGKFLNEQQLFPNHRVVKLWCPKAENAFELLTKRNLGEPSHIIVHTGTNDLRTQQERVAESVRRVAERATQTFPSSKITISTILPRTDFHPQTIQRINAAISRGCAPMPNVHIAHHPTLRLECLHDHVHLQKGLVSILARTLKDVALGRSPSSPPRISRRPPSLHPAGLYFSPPQRDPTTQWPQHHHQRSPPRPRAPPAGHSYSNIKERAQCTLQDPELLSGVLIDVAKHLGNLKYRVWEKMLEMVQYNPVLLDPNTAFPWLSLSDDLTTVTYTVTEQKCPDNPERFSYHAIVLGSEGFTSGKHSWEVKVGDKPKWTIGVVKESITRKGKITYSPEGGFWAMMLRYGKNYRAAGVTDLTLKRKPQSIRVQLDYDRGEVSFFDSSDMSHIYTFTDTFTERVFPCFCPCNNNDGKNLGALQIWPVKVSVKNESN</sequence>
<dbReference type="InterPro" id="IPR013320">
    <property type="entry name" value="ConA-like_dom_sf"/>
</dbReference>
<feature type="region of interest" description="Disordered" evidence="1">
    <location>
        <begin position="168"/>
        <end position="269"/>
    </location>
</feature>
<feature type="region of interest" description="Disordered" evidence="1">
    <location>
        <begin position="431"/>
        <end position="486"/>
    </location>
</feature>
<accession>A0A9Q1FSX8</accession>
<dbReference type="FunFam" id="2.60.120.920:FF:000004">
    <property type="entry name" value="Butyrophilin subfamily 1 member A1"/>
    <property type="match status" value="1"/>
</dbReference>
<dbReference type="InterPro" id="IPR036514">
    <property type="entry name" value="SGNH_hydro_sf"/>
</dbReference>
<dbReference type="InterPro" id="IPR043136">
    <property type="entry name" value="B30.2/SPRY_sf"/>
</dbReference>
<dbReference type="InterPro" id="IPR003877">
    <property type="entry name" value="SPRY_dom"/>
</dbReference>
<feature type="compositionally biased region" description="Low complexity" evidence="1">
    <location>
        <begin position="196"/>
        <end position="209"/>
    </location>
</feature>
<evidence type="ECO:0000256" key="1">
    <source>
        <dbReference type="SAM" id="MobiDB-lite"/>
    </source>
</evidence>
<organism evidence="3 4">
    <name type="scientific">Synaphobranchus kaupii</name>
    <name type="common">Kaup's arrowtooth eel</name>
    <dbReference type="NCBI Taxonomy" id="118154"/>
    <lineage>
        <taxon>Eukaryota</taxon>
        <taxon>Metazoa</taxon>
        <taxon>Chordata</taxon>
        <taxon>Craniata</taxon>
        <taxon>Vertebrata</taxon>
        <taxon>Euteleostomi</taxon>
        <taxon>Actinopterygii</taxon>
        <taxon>Neopterygii</taxon>
        <taxon>Teleostei</taxon>
        <taxon>Anguilliformes</taxon>
        <taxon>Synaphobranchidae</taxon>
        <taxon>Synaphobranchus</taxon>
    </lineage>
</organism>
<dbReference type="Proteomes" id="UP001152622">
    <property type="component" value="Chromosome 4"/>
</dbReference>
<dbReference type="SUPFAM" id="SSF49899">
    <property type="entry name" value="Concanavalin A-like lectins/glucanases"/>
    <property type="match status" value="1"/>
</dbReference>
<dbReference type="Pfam" id="PF00622">
    <property type="entry name" value="SPRY"/>
    <property type="match status" value="1"/>
</dbReference>
<dbReference type="PANTHER" id="PTHR24103">
    <property type="entry name" value="E3 UBIQUITIN-PROTEIN LIGASE TRIM"/>
    <property type="match status" value="1"/>
</dbReference>
<dbReference type="OrthoDB" id="654191at2759"/>
<dbReference type="SMART" id="SM00589">
    <property type="entry name" value="PRY"/>
    <property type="match status" value="1"/>
</dbReference>
<gene>
    <name evidence="3" type="ORF">SKAU_G00142000</name>
</gene>
<dbReference type="Gene3D" id="3.40.50.1110">
    <property type="entry name" value="SGNH hydrolase"/>
    <property type="match status" value="1"/>
</dbReference>
<evidence type="ECO:0000313" key="4">
    <source>
        <dbReference type="Proteomes" id="UP001152622"/>
    </source>
</evidence>
<dbReference type="SUPFAM" id="SSF52266">
    <property type="entry name" value="SGNH hydrolase"/>
    <property type="match status" value="1"/>
</dbReference>
<feature type="compositionally biased region" description="Polar residues" evidence="1">
    <location>
        <begin position="259"/>
        <end position="269"/>
    </location>
</feature>
<dbReference type="InterPro" id="IPR006574">
    <property type="entry name" value="PRY"/>
</dbReference>
<feature type="compositionally biased region" description="Polar residues" evidence="1">
    <location>
        <begin position="210"/>
        <end position="224"/>
    </location>
</feature>
<dbReference type="InterPro" id="IPR050143">
    <property type="entry name" value="TRIM/RBCC"/>
</dbReference>
<dbReference type="Gene3D" id="2.60.120.920">
    <property type="match status" value="1"/>
</dbReference>
<dbReference type="InterPro" id="IPR003879">
    <property type="entry name" value="Butyrophylin_SPRY"/>
</dbReference>
<evidence type="ECO:0000313" key="3">
    <source>
        <dbReference type="EMBL" id="KAJ8365369.1"/>
    </source>
</evidence>
<name>A0A9Q1FSX8_SYNKA</name>
<reference evidence="3" key="1">
    <citation type="journal article" date="2023" name="Science">
        <title>Genome structures resolve the early diversification of teleost fishes.</title>
        <authorList>
            <person name="Parey E."/>
            <person name="Louis A."/>
            <person name="Montfort J."/>
            <person name="Bouchez O."/>
            <person name="Roques C."/>
            <person name="Iampietro C."/>
            <person name="Lluch J."/>
            <person name="Castinel A."/>
            <person name="Donnadieu C."/>
            <person name="Desvignes T."/>
            <person name="Floi Bucao C."/>
            <person name="Jouanno E."/>
            <person name="Wen M."/>
            <person name="Mejri S."/>
            <person name="Dirks R."/>
            <person name="Jansen H."/>
            <person name="Henkel C."/>
            <person name="Chen W.J."/>
            <person name="Zahm M."/>
            <person name="Cabau C."/>
            <person name="Klopp C."/>
            <person name="Thompson A.W."/>
            <person name="Robinson-Rechavi M."/>
            <person name="Braasch I."/>
            <person name="Lecointre G."/>
            <person name="Bobe J."/>
            <person name="Postlethwait J.H."/>
            <person name="Berthelot C."/>
            <person name="Roest Crollius H."/>
            <person name="Guiguen Y."/>
        </authorList>
    </citation>
    <scope>NUCLEOTIDE SEQUENCE</scope>
    <source>
        <strain evidence="3">WJC10195</strain>
    </source>
</reference>
<dbReference type="EMBL" id="JAINUF010000004">
    <property type="protein sequence ID" value="KAJ8365369.1"/>
    <property type="molecule type" value="Genomic_DNA"/>
</dbReference>
<feature type="domain" description="B30.2/SPRY" evidence="2">
    <location>
        <begin position="514"/>
        <end position="703"/>
    </location>
</feature>
<protein>
    <recommendedName>
        <fullName evidence="2">B30.2/SPRY domain-containing protein</fullName>
    </recommendedName>
</protein>
<dbReference type="CDD" id="cd13733">
    <property type="entry name" value="SPRY_PRY_C-I_1"/>
    <property type="match status" value="1"/>
</dbReference>
<dbReference type="SMART" id="SM00449">
    <property type="entry name" value="SPRY"/>
    <property type="match status" value="1"/>
</dbReference>
<keyword evidence="4" id="KW-1185">Reference proteome</keyword>
<feature type="region of interest" description="Disordered" evidence="1">
    <location>
        <begin position="40"/>
        <end position="61"/>
    </location>
</feature>
<feature type="compositionally biased region" description="Low complexity" evidence="1">
    <location>
        <begin position="235"/>
        <end position="258"/>
    </location>
</feature>
<dbReference type="AlphaFoldDB" id="A0A9Q1FSX8"/>
<dbReference type="PRINTS" id="PR01407">
    <property type="entry name" value="BUTYPHLNCDUF"/>
</dbReference>
<proteinExistence type="predicted"/>
<feature type="compositionally biased region" description="Polar residues" evidence="1">
    <location>
        <begin position="168"/>
        <end position="193"/>
    </location>
</feature>
<comment type="caution">
    <text evidence="3">The sequence shown here is derived from an EMBL/GenBank/DDBJ whole genome shotgun (WGS) entry which is preliminary data.</text>
</comment>
<dbReference type="PROSITE" id="PS50188">
    <property type="entry name" value="B302_SPRY"/>
    <property type="match status" value="1"/>
</dbReference>
<evidence type="ECO:0000259" key="2">
    <source>
        <dbReference type="PROSITE" id="PS50188"/>
    </source>
</evidence>
<dbReference type="Pfam" id="PF13765">
    <property type="entry name" value="PRY"/>
    <property type="match status" value="1"/>
</dbReference>